<evidence type="ECO:0000313" key="1">
    <source>
        <dbReference type="EMBL" id="CAI9976604.1"/>
    </source>
</evidence>
<sequence>MSQIRNHAKACCIQVELWINDLNICQFCKSTHESQQYQNCLEEGLYFSRINLLQKYKCLQGYVYMQLIASPGCKCKLDLLRTIKNQLFQNRGGIHNQINLSLISVFLYQFTGIMVVQCDNLVQTFNLGTISQKSWFQTVFKMIKIYMLLSLKYSLI</sequence>
<reference evidence="2 3" key="2">
    <citation type="submission" date="2024-07" db="EMBL/GenBank/DDBJ databases">
        <authorList>
            <person name="Akdeniz Z."/>
        </authorList>
    </citation>
    <scope>NUCLEOTIDE SEQUENCE [LARGE SCALE GENOMIC DNA]</scope>
</reference>
<dbReference type="EMBL" id="CATOUU010001174">
    <property type="protein sequence ID" value="CAI9976604.1"/>
    <property type="molecule type" value="Genomic_DNA"/>
</dbReference>
<reference evidence="1" key="1">
    <citation type="submission" date="2023-06" db="EMBL/GenBank/DDBJ databases">
        <authorList>
            <person name="Kurt Z."/>
        </authorList>
    </citation>
    <scope>NUCLEOTIDE SEQUENCE</scope>
</reference>
<protein>
    <submittedName>
        <fullName evidence="2">Hypothetical_protein</fullName>
    </submittedName>
</protein>
<dbReference type="EMBL" id="CAXDID020000015">
    <property type="protein sequence ID" value="CAL5982876.1"/>
    <property type="molecule type" value="Genomic_DNA"/>
</dbReference>
<proteinExistence type="predicted"/>
<gene>
    <name evidence="1" type="ORF">HINF_LOCUS64249</name>
    <name evidence="2" type="ORF">HINF_LOCUS7349</name>
</gene>
<organism evidence="1">
    <name type="scientific">Hexamita inflata</name>
    <dbReference type="NCBI Taxonomy" id="28002"/>
    <lineage>
        <taxon>Eukaryota</taxon>
        <taxon>Metamonada</taxon>
        <taxon>Diplomonadida</taxon>
        <taxon>Hexamitidae</taxon>
        <taxon>Hexamitinae</taxon>
        <taxon>Hexamita</taxon>
    </lineage>
</organism>
<dbReference type="AlphaFoldDB" id="A0AA86RE00"/>
<accession>A0AA86RE00</accession>
<keyword evidence="3" id="KW-1185">Reference proteome</keyword>
<comment type="caution">
    <text evidence="1">The sequence shown here is derived from an EMBL/GenBank/DDBJ whole genome shotgun (WGS) entry which is preliminary data.</text>
</comment>
<name>A0AA86RE00_9EUKA</name>
<dbReference type="Proteomes" id="UP001642409">
    <property type="component" value="Unassembled WGS sequence"/>
</dbReference>
<evidence type="ECO:0000313" key="2">
    <source>
        <dbReference type="EMBL" id="CAL5982876.1"/>
    </source>
</evidence>
<evidence type="ECO:0000313" key="3">
    <source>
        <dbReference type="Proteomes" id="UP001642409"/>
    </source>
</evidence>